<dbReference type="SMART" id="SM00360">
    <property type="entry name" value="RRM"/>
    <property type="match status" value="3"/>
</dbReference>
<dbReference type="InterPro" id="IPR035979">
    <property type="entry name" value="RBD_domain_sf"/>
</dbReference>
<evidence type="ECO:0000256" key="14">
    <source>
        <dbReference type="SAM" id="MobiDB-lite"/>
    </source>
</evidence>
<dbReference type="GO" id="GO:0005783">
    <property type="term" value="C:endoplasmic reticulum"/>
    <property type="evidence" value="ECO:0007669"/>
    <property type="project" value="UniProtKB-SubCell"/>
</dbReference>
<dbReference type="GO" id="GO:0016554">
    <property type="term" value="P:cytidine to uridine editing"/>
    <property type="evidence" value="ECO:0007669"/>
    <property type="project" value="UniProtKB-ARBA"/>
</dbReference>
<keyword evidence="7" id="KW-0256">Endoplasmic reticulum</keyword>
<keyword evidence="6" id="KW-0677">Repeat</keyword>
<keyword evidence="4" id="KW-0963">Cytoplasm</keyword>
<dbReference type="SUPFAM" id="SSF54928">
    <property type="entry name" value="RNA-binding domain, RBD"/>
    <property type="match status" value="2"/>
</dbReference>
<evidence type="ECO:0000256" key="3">
    <source>
        <dbReference type="ARBA" id="ARBA00004496"/>
    </source>
</evidence>
<sequence length="600" mass="64888">METNQKAGGDGLTGTQKEAALRALMQRTGYQLRQENGQRRYGGPPPGWDGGPPERGSEIFVGKLPRDVFEDELVPLCEKFGKIYEVRMMMDFNGNNRGYAFVTFSTKQEARAAMKQLNNYEIRNGRLLGVCASVDNCRLFVGGIPKTKKREEILTEMRKVTEGVVDVIVYPSAADKSKNRGFAFVEYDSHRAAAMARRKLLPGRIQLWGHAIAVDWAEPEVEVDEDTMAAVKILYVRNLMLQTTEETIEKEFSSLKPGAVERVKKIRDYAFVHFTQREDAINAMNALNGKVVDGSPIEVTLAKPVDKDSYVRYTRGTGGRGGSLLQTDYTAYTLGQVYDPSAAYLGAPVFYAPQAYAAIPGQFRFPAAKAHVGGGRGVMRTPSVRGAAGVRGLGGRGYLAYAAGGGAVGRGGGGGGGGGHYGLKAEKQAEEKLYDLLPGMELTPMNPAAMSLKTAAIKPAPQVLEELCQKNNWGQPVYQLHSAISPDQRQLFLYKITIPALATQYPNVHPFTPTKLCAAVEEAKVHAAEHTLQTLGLQTEGATEATVASVAFPGIPASSAVASQLKQAVSLGQDLTAYATYEGYPAFAVQARHADGYGVF</sequence>
<evidence type="ECO:0000256" key="8">
    <source>
        <dbReference type="ARBA" id="ARBA00022884"/>
    </source>
</evidence>
<dbReference type="InterPro" id="IPR003954">
    <property type="entry name" value="RRM_euk-type"/>
</dbReference>
<evidence type="ECO:0000256" key="1">
    <source>
        <dbReference type="ARBA" id="ARBA00004123"/>
    </source>
</evidence>
<feature type="domain" description="RRM" evidence="15">
    <location>
        <begin position="232"/>
        <end position="304"/>
    </location>
</feature>
<dbReference type="CDD" id="cd12498">
    <property type="entry name" value="RRM3_ACF"/>
    <property type="match status" value="1"/>
</dbReference>
<feature type="domain" description="RRM" evidence="15">
    <location>
        <begin position="137"/>
        <end position="219"/>
    </location>
</feature>
<dbReference type="GO" id="GO:0003723">
    <property type="term" value="F:RNA binding"/>
    <property type="evidence" value="ECO:0007669"/>
    <property type="project" value="UniProtKB-UniRule"/>
</dbReference>
<evidence type="ECO:0000256" key="5">
    <source>
        <dbReference type="ARBA" id="ARBA00022664"/>
    </source>
</evidence>
<dbReference type="InterPro" id="IPR006535">
    <property type="entry name" value="HnRNP_R/Q_splicing_fac"/>
</dbReference>
<dbReference type="OMA" id="YATYEVY"/>
<gene>
    <name evidence="17" type="primary">LOC115393222</name>
    <name evidence="16" type="synonym">LOC115393223</name>
</gene>
<dbReference type="InterPro" id="IPR044461">
    <property type="entry name" value="A1CF_DSRM"/>
</dbReference>
<keyword evidence="5" id="KW-0507">mRNA processing</keyword>
<dbReference type="GO" id="GO:0006397">
    <property type="term" value="P:mRNA processing"/>
    <property type="evidence" value="ECO:0007669"/>
    <property type="project" value="UniProtKB-KW"/>
</dbReference>
<keyword evidence="18" id="KW-1185">Reference proteome</keyword>
<dbReference type="Ensembl" id="ENSSFAT00005008290.1">
    <property type="protein sequence ID" value="ENSSFAP00005007893.1"/>
    <property type="gene ID" value="ENSSFAG00005004648.1"/>
</dbReference>
<dbReference type="AlphaFoldDB" id="A0A672FMN8"/>
<dbReference type="NCBIfam" id="TIGR01648">
    <property type="entry name" value="hnRNP-R-Q"/>
    <property type="match status" value="1"/>
</dbReference>
<evidence type="ECO:0000256" key="13">
    <source>
        <dbReference type="PROSITE-ProRule" id="PRU00176"/>
    </source>
</evidence>
<keyword evidence="9" id="KW-0539">Nucleus</keyword>
<evidence type="ECO:0000256" key="12">
    <source>
        <dbReference type="ARBA" id="ARBA00079413"/>
    </source>
</evidence>
<dbReference type="InterPro" id="IPR000504">
    <property type="entry name" value="RRM_dom"/>
</dbReference>
<evidence type="ECO:0000256" key="6">
    <source>
        <dbReference type="ARBA" id="ARBA00022737"/>
    </source>
</evidence>
<feature type="domain" description="RRM" evidence="15">
    <location>
        <begin position="57"/>
        <end position="135"/>
    </location>
</feature>
<organism evidence="17 18">
    <name type="scientific">Salarias fasciatus</name>
    <name type="common">Jewelled blenny</name>
    <name type="synonym">Blennius fasciatus</name>
    <dbReference type="NCBI Taxonomy" id="181472"/>
    <lineage>
        <taxon>Eukaryota</taxon>
        <taxon>Metazoa</taxon>
        <taxon>Chordata</taxon>
        <taxon>Craniata</taxon>
        <taxon>Vertebrata</taxon>
        <taxon>Euteleostomi</taxon>
        <taxon>Actinopterygii</taxon>
        <taxon>Neopterygii</taxon>
        <taxon>Teleostei</taxon>
        <taxon>Neoteleostei</taxon>
        <taxon>Acanthomorphata</taxon>
        <taxon>Ovalentaria</taxon>
        <taxon>Blenniimorphae</taxon>
        <taxon>Blenniiformes</taxon>
        <taxon>Blennioidei</taxon>
        <taxon>Blenniidae</taxon>
        <taxon>Salariinae</taxon>
        <taxon>Salarias</taxon>
    </lineage>
</organism>
<dbReference type="PROSITE" id="PS50102">
    <property type="entry name" value="RRM"/>
    <property type="match status" value="3"/>
</dbReference>
<evidence type="ECO:0000259" key="15">
    <source>
        <dbReference type="PROSITE" id="PS50102"/>
    </source>
</evidence>
<dbReference type="PANTHER" id="PTHR21245">
    <property type="entry name" value="HETEROGENEOUS NUCLEAR RIBONUCLEOPROTEIN"/>
    <property type="match status" value="1"/>
</dbReference>
<dbReference type="FunFam" id="3.30.70.330:FF:000179">
    <property type="entry name" value="APOBEC1 complementation factor isoform X1"/>
    <property type="match status" value="1"/>
</dbReference>
<feature type="region of interest" description="Disordered" evidence="14">
    <location>
        <begin position="32"/>
        <end position="56"/>
    </location>
</feature>
<evidence type="ECO:0000256" key="7">
    <source>
        <dbReference type="ARBA" id="ARBA00022824"/>
    </source>
</evidence>
<evidence type="ECO:0000313" key="18">
    <source>
        <dbReference type="Proteomes" id="UP000472267"/>
    </source>
</evidence>
<dbReference type="GO" id="GO:0005634">
    <property type="term" value="C:nucleus"/>
    <property type="evidence" value="ECO:0007669"/>
    <property type="project" value="UniProtKB-SubCell"/>
</dbReference>
<dbReference type="Proteomes" id="UP000472267">
    <property type="component" value="Chromosome 8"/>
</dbReference>
<reference evidence="17" key="1">
    <citation type="submission" date="2019-06" db="EMBL/GenBank/DDBJ databases">
        <authorList>
            <consortium name="Wellcome Sanger Institute Data Sharing"/>
        </authorList>
    </citation>
    <scope>NUCLEOTIDE SEQUENCE [LARGE SCALE GENOMIC DNA]</scope>
</reference>
<accession>A0A672FMN8</accession>
<keyword evidence="8 13" id="KW-0694">RNA-binding</keyword>
<dbReference type="Gene3D" id="3.30.70.330">
    <property type="match status" value="3"/>
</dbReference>
<dbReference type="FunFam" id="3.30.160.20:FF:000025">
    <property type="entry name" value="APOBEC1 complementation factor isoform X1"/>
    <property type="match status" value="1"/>
</dbReference>
<evidence type="ECO:0000256" key="2">
    <source>
        <dbReference type="ARBA" id="ARBA00004240"/>
    </source>
</evidence>
<protein>
    <recommendedName>
        <fullName evidence="11">APOBEC1 complementation factor</fullName>
    </recommendedName>
    <alternativeName>
        <fullName evidence="12">APOBEC1-stimulating protein</fullName>
    </alternativeName>
</protein>
<dbReference type="FunFam" id="3.30.70.330:FF:000026">
    <property type="entry name" value="APOBEC1 complementation factor isoform X1"/>
    <property type="match status" value="1"/>
</dbReference>
<dbReference type="Ensembl" id="ENSSFAT00005004953.1">
    <property type="protein sequence ID" value="ENSSFAP00005004662.1"/>
    <property type="gene ID" value="ENSSFAG00005003054.1"/>
</dbReference>
<dbReference type="SMART" id="SM00361">
    <property type="entry name" value="RRM_1"/>
    <property type="match status" value="2"/>
</dbReference>
<evidence type="ECO:0000256" key="9">
    <source>
        <dbReference type="ARBA" id="ARBA00023242"/>
    </source>
</evidence>
<dbReference type="CDD" id="cd19900">
    <property type="entry name" value="DSRM_A1CF"/>
    <property type="match status" value="1"/>
</dbReference>
<dbReference type="SUPFAM" id="SSF54768">
    <property type="entry name" value="dsRNA-binding domain-like"/>
    <property type="match status" value="1"/>
</dbReference>
<proteinExistence type="predicted"/>
<comment type="subunit">
    <text evidence="10">Part of the apolipoprotein B mRNA editing complex with APOBEC1. Interacts with TNPO2; TNPO2 may be responsible for transport of A1CF into the nucleus. Interacts with SYNCRIP. Interacts with CELF2/CUGBP2. Interacts with RBM47.</text>
</comment>
<dbReference type="InterPro" id="IPR012677">
    <property type="entry name" value="Nucleotide-bd_a/b_plait_sf"/>
</dbReference>
<evidence type="ECO:0000256" key="11">
    <source>
        <dbReference type="ARBA" id="ARBA00073950"/>
    </source>
</evidence>
<comment type="subcellular location">
    <subcellularLocation>
        <location evidence="3">Cytoplasm</location>
    </subcellularLocation>
    <subcellularLocation>
        <location evidence="2">Endoplasmic reticulum</location>
    </subcellularLocation>
    <subcellularLocation>
        <location evidence="1">Nucleus</location>
    </subcellularLocation>
</comment>
<reference evidence="17" key="2">
    <citation type="submission" date="2025-05" db="UniProtKB">
        <authorList>
            <consortium name="Ensembl"/>
        </authorList>
    </citation>
    <scope>IDENTIFICATION</scope>
</reference>
<evidence type="ECO:0000256" key="10">
    <source>
        <dbReference type="ARBA" id="ARBA00062586"/>
    </source>
</evidence>
<dbReference type="FunFam" id="3.30.70.330:FF:000022">
    <property type="entry name" value="APOBEC1 complementation factor isoform X1"/>
    <property type="match status" value="1"/>
</dbReference>
<evidence type="ECO:0000256" key="4">
    <source>
        <dbReference type="ARBA" id="ARBA00022490"/>
    </source>
</evidence>
<dbReference type="Pfam" id="PF00076">
    <property type="entry name" value="RRM_1"/>
    <property type="match status" value="3"/>
</dbReference>
<evidence type="ECO:0000313" key="17">
    <source>
        <dbReference type="Ensembl" id="ENSSFAP00005007893.1"/>
    </source>
</evidence>
<dbReference type="Pfam" id="PF14709">
    <property type="entry name" value="DND1_DSRM"/>
    <property type="match status" value="1"/>
</dbReference>
<evidence type="ECO:0000313" key="16">
    <source>
        <dbReference type="Ensembl" id="ENSSFAP00005004662.1"/>
    </source>
</evidence>
<name>A0A672FMN8_SALFA</name>
<dbReference type="Gene3D" id="3.30.160.20">
    <property type="match status" value="1"/>
</dbReference>